<dbReference type="InterPro" id="IPR001254">
    <property type="entry name" value="Trypsin_dom"/>
</dbReference>
<keyword evidence="4" id="KW-0645">Protease</keyword>
<keyword evidence="4" id="KW-0378">Hydrolase</keyword>
<dbReference type="Gene3D" id="2.40.10.10">
    <property type="entry name" value="Trypsin-like serine proteases"/>
    <property type="match status" value="1"/>
</dbReference>
<evidence type="ECO:0000256" key="2">
    <source>
        <dbReference type="ARBA" id="ARBA00023157"/>
    </source>
</evidence>
<dbReference type="RefSeq" id="WP_054288577.1">
    <property type="nucleotide sequence ID" value="NZ_CP012752.1"/>
</dbReference>
<dbReference type="EMBL" id="CP012752">
    <property type="protein sequence ID" value="ALG06604.1"/>
    <property type="molecule type" value="Genomic_DNA"/>
</dbReference>
<dbReference type="PRINTS" id="PR00722">
    <property type="entry name" value="CHYMOTRYPSIN"/>
</dbReference>
<dbReference type="PANTHER" id="PTHR24276">
    <property type="entry name" value="POLYSERASE-RELATED"/>
    <property type="match status" value="1"/>
</dbReference>
<reference evidence="4 5" key="1">
    <citation type="submission" date="2015-07" db="EMBL/GenBank/DDBJ databases">
        <title>Genome sequencing of Kibdelosporangium phytohabitans.</title>
        <authorList>
            <person name="Qin S."/>
            <person name="Xing K."/>
        </authorList>
    </citation>
    <scope>NUCLEOTIDE SEQUENCE [LARGE SCALE GENOMIC DNA]</scope>
    <source>
        <strain evidence="4 5">KLBMP1111</strain>
    </source>
</reference>
<dbReference type="InterPro" id="IPR043504">
    <property type="entry name" value="Peptidase_S1_PA_chymotrypsin"/>
</dbReference>
<dbReference type="PROSITE" id="PS00134">
    <property type="entry name" value="TRYPSIN_HIS"/>
    <property type="match status" value="1"/>
</dbReference>
<gene>
    <name evidence="4" type="ORF">AOZ06_06420</name>
</gene>
<dbReference type="InterPro" id="IPR001314">
    <property type="entry name" value="Peptidase_S1A"/>
</dbReference>
<evidence type="ECO:0000259" key="3">
    <source>
        <dbReference type="PROSITE" id="PS50240"/>
    </source>
</evidence>
<protein>
    <submittedName>
        <fullName evidence="4">Serine protease</fullName>
    </submittedName>
</protein>
<dbReference type="SUPFAM" id="SSF50494">
    <property type="entry name" value="Trypsin-like serine proteases"/>
    <property type="match status" value="1"/>
</dbReference>
<evidence type="ECO:0000256" key="1">
    <source>
        <dbReference type="ARBA" id="ARBA00007664"/>
    </source>
</evidence>
<keyword evidence="2" id="KW-1015">Disulfide bond</keyword>
<dbReference type="AlphaFoldDB" id="A0A0N9HPK4"/>
<organism evidence="4 5">
    <name type="scientific">Kibdelosporangium phytohabitans</name>
    <dbReference type="NCBI Taxonomy" id="860235"/>
    <lineage>
        <taxon>Bacteria</taxon>
        <taxon>Bacillati</taxon>
        <taxon>Actinomycetota</taxon>
        <taxon>Actinomycetes</taxon>
        <taxon>Pseudonocardiales</taxon>
        <taxon>Pseudonocardiaceae</taxon>
        <taxon>Kibdelosporangium</taxon>
    </lineage>
</organism>
<dbReference type="CDD" id="cd00190">
    <property type="entry name" value="Tryp_SPc"/>
    <property type="match status" value="1"/>
</dbReference>
<dbReference type="InterPro" id="IPR050430">
    <property type="entry name" value="Peptidase_S1"/>
</dbReference>
<proteinExistence type="inferred from homology"/>
<evidence type="ECO:0000313" key="4">
    <source>
        <dbReference type="EMBL" id="ALG06604.1"/>
    </source>
</evidence>
<accession>A0A0N9HPK4</accession>
<dbReference type="PANTHER" id="PTHR24276:SF98">
    <property type="entry name" value="FI18310P1-RELATED"/>
    <property type="match status" value="1"/>
</dbReference>
<dbReference type="InterPro" id="IPR018114">
    <property type="entry name" value="TRYPSIN_HIS"/>
</dbReference>
<evidence type="ECO:0000313" key="5">
    <source>
        <dbReference type="Proteomes" id="UP000063699"/>
    </source>
</evidence>
<comment type="similarity">
    <text evidence="1">Belongs to the peptidase S1 family.</text>
</comment>
<dbReference type="InterPro" id="IPR009003">
    <property type="entry name" value="Peptidase_S1_PA"/>
</dbReference>
<feature type="domain" description="Peptidase S1" evidence="3">
    <location>
        <begin position="16"/>
        <end position="236"/>
    </location>
</feature>
<dbReference type="Pfam" id="PF00089">
    <property type="entry name" value="Trypsin"/>
    <property type="match status" value="1"/>
</dbReference>
<name>A0A0N9HPK4_9PSEU</name>
<dbReference type="KEGG" id="kphy:AOZ06_06420"/>
<dbReference type="SMART" id="SM00020">
    <property type="entry name" value="Tryp_SPc"/>
    <property type="match status" value="1"/>
</dbReference>
<keyword evidence="5" id="KW-1185">Reference proteome</keyword>
<dbReference type="FunFam" id="2.40.10.10:FF:000068">
    <property type="entry name" value="transmembrane protease serine 2"/>
    <property type="match status" value="1"/>
</dbReference>
<dbReference type="GO" id="GO:0004252">
    <property type="term" value="F:serine-type endopeptidase activity"/>
    <property type="evidence" value="ECO:0007669"/>
    <property type="project" value="InterPro"/>
</dbReference>
<dbReference type="PROSITE" id="PS50240">
    <property type="entry name" value="TRYPSIN_DOM"/>
    <property type="match status" value="1"/>
</dbReference>
<dbReference type="Proteomes" id="UP000063699">
    <property type="component" value="Chromosome"/>
</dbReference>
<dbReference type="GO" id="GO:0006508">
    <property type="term" value="P:proteolysis"/>
    <property type="evidence" value="ECO:0007669"/>
    <property type="project" value="UniProtKB-KW"/>
</dbReference>
<sequence length="236" mass="24268">MLRALVLGLSTLVTPIVGGQDADQPYVFMASIQDVGGEHFCGGSLIRPDWVLTAAHCVQNDPPADIRARTGSNDLLRGGEVSAVAKIVVHPGFDGVRPGNDIALVKLAKPVQVAPVPIGSAPVGATTRLLGWGQRCPVLGECGPSAKLQQLDTRLVETGKCLGIDGMLELCTDSPGGVAGACHGDSGGPQIAKDGTGWRLVGVTSRAGDDSQSCGTGPSIYTSASAYVDWIDKQIT</sequence>
<dbReference type="STRING" id="860235.AOZ06_06420"/>